<protein>
    <submittedName>
        <fullName evidence="8">Sigma-70 family RNA polymerase sigma factor</fullName>
    </submittedName>
</protein>
<feature type="domain" description="RNA polymerase sigma-70 region 4" evidence="7">
    <location>
        <begin position="125"/>
        <end position="171"/>
    </location>
</feature>
<dbReference type="Pfam" id="PF04542">
    <property type="entry name" value="Sigma70_r2"/>
    <property type="match status" value="1"/>
</dbReference>
<dbReference type="RefSeq" id="WP_149771523.1">
    <property type="nucleotide sequence ID" value="NZ_VDFQ02000007.1"/>
</dbReference>
<dbReference type="NCBIfam" id="TIGR02937">
    <property type="entry name" value="sigma70-ECF"/>
    <property type="match status" value="1"/>
</dbReference>
<dbReference type="InterPro" id="IPR014284">
    <property type="entry name" value="RNA_pol_sigma-70_dom"/>
</dbReference>
<dbReference type="InterPro" id="IPR007627">
    <property type="entry name" value="RNA_pol_sigma70_r2"/>
</dbReference>
<dbReference type="PANTHER" id="PTHR43133">
    <property type="entry name" value="RNA POLYMERASE ECF-TYPE SIGMA FACTO"/>
    <property type="match status" value="1"/>
</dbReference>
<dbReference type="SUPFAM" id="SSF88946">
    <property type="entry name" value="Sigma2 domain of RNA polymerase sigma factors"/>
    <property type="match status" value="1"/>
</dbReference>
<evidence type="ECO:0000256" key="4">
    <source>
        <dbReference type="ARBA" id="ARBA00023125"/>
    </source>
</evidence>
<dbReference type="InterPro" id="IPR039425">
    <property type="entry name" value="RNA_pol_sigma-70-like"/>
</dbReference>
<evidence type="ECO:0000256" key="5">
    <source>
        <dbReference type="ARBA" id="ARBA00023163"/>
    </source>
</evidence>
<dbReference type="OrthoDB" id="3777963at2"/>
<dbReference type="SUPFAM" id="SSF88659">
    <property type="entry name" value="Sigma3 and sigma4 domains of RNA polymerase sigma factors"/>
    <property type="match status" value="1"/>
</dbReference>
<dbReference type="InterPro" id="IPR013325">
    <property type="entry name" value="RNA_pol_sigma_r2"/>
</dbReference>
<evidence type="ECO:0000259" key="6">
    <source>
        <dbReference type="Pfam" id="PF04542"/>
    </source>
</evidence>
<dbReference type="Proteomes" id="UP000307768">
    <property type="component" value="Unassembled WGS sequence"/>
</dbReference>
<dbReference type="EMBL" id="VDFQ02000007">
    <property type="protein sequence ID" value="KAA1418234.1"/>
    <property type="molecule type" value="Genomic_DNA"/>
</dbReference>
<dbReference type="GO" id="GO:0003677">
    <property type="term" value="F:DNA binding"/>
    <property type="evidence" value="ECO:0007669"/>
    <property type="project" value="UniProtKB-KW"/>
</dbReference>
<reference evidence="8 9" key="1">
    <citation type="submission" date="2019-09" db="EMBL/GenBank/DDBJ databases">
        <title>Mumia zhuanghuii sp. nov. isolated from the intestinal contents of plateau pika (Ochotona curzoniae) in the Qinghai-Tibet plateau of China.</title>
        <authorList>
            <person name="Tian Z."/>
        </authorList>
    </citation>
    <scope>NUCLEOTIDE SEQUENCE [LARGE SCALE GENOMIC DNA]</scope>
    <source>
        <strain evidence="9">350</strain>
    </source>
</reference>
<dbReference type="Gene3D" id="1.10.10.10">
    <property type="entry name" value="Winged helix-like DNA-binding domain superfamily/Winged helix DNA-binding domain"/>
    <property type="match status" value="1"/>
</dbReference>
<evidence type="ECO:0000313" key="8">
    <source>
        <dbReference type="EMBL" id="KAA1418234.1"/>
    </source>
</evidence>
<dbReference type="Pfam" id="PF04545">
    <property type="entry name" value="Sigma70_r4"/>
    <property type="match status" value="1"/>
</dbReference>
<keyword evidence="4" id="KW-0238">DNA-binding</keyword>
<feature type="domain" description="RNA polymerase sigma-70 region 2" evidence="6">
    <location>
        <begin position="27"/>
        <end position="91"/>
    </location>
</feature>
<evidence type="ECO:0000259" key="7">
    <source>
        <dbReference type="Pfam" id="PF04545"/>
    </source>
</evidence>
<evidence type="ECO:0000256" key="1">
    <source>
        <dbReference type="ARBA" id="ARBA00010641"/>
    </source>
</evidence>
<dbReference type="PANTHER" id="PTHR43133:SF62">
    <property type="entry name" value="RNA POLYMERASE SIGMA FACTOR SIGZ"/>
    <property type="match status" value="1"/>
</dbReference>
<comment type="similarity">
    <text evidence="1">Belongs to the sigma-70 factor family. ECF subfamily.</text>
</comment>
<dbReference type="CDD" id="cd06171">
    <property type="entry name" value="Sigma70_r4"/>
    <property type="match status" value="1"/>
</dbReference>
<organism evidence="8 9">
    <name type="scientific">Mumia zhuanghuii</name>
    <dbReference type="NCBI Taxonomy" id="2585211"/>
    <lineage>
        <taxon>Bacteria</taxon>
        <taxon>Bacillati</taxon>
        <taxon>Actinomycetota</taxon>
        <taxon>Actinomycetes</taxon>
        <taxon>Propionibacteriales</taxon>
        <taxon>Nocardioidaceae</taxon>
        <taxon>Mumia</taxon>
    </lineage>
</organism>
<dbReference type="InterPro" id="IPR007630">
    <property type="entry name" value="RNA_pol_sigma70_r4"/>
</dbReference>
<comment type="caution">
    <text evidence="8">The sequence shown here is derived from an EMBL/GenBank/DDBJ whole genome shotgun (WGS) entry which is preliminary data.</text>
</comment>
<evidence type="ECO:0000313" key="9">
    <source>
        <dbReference type="Proteomes" id="UP000307768"/>
    </source>
</evidence>
<keyword evidence="3" id="KW-0731">Sigma factor</keyword>
<dbReference type="GO" id="GO:0006352">
    <property type="term" value="P:DNA-templated transcription initiation"/>
    <property type="evidence" value="ECO:0007669"/>
    <property type="project" value="InterPro"/>
</dbReference>
<accession>A0A5Q6RJH6</accession>
<evidence type="ECO:0000256" key="2">
    <source>
        <dbReference type="ARBA" id="ARBA00023015"/>
    </source>
</evidence>
<sequence length="183" mass="20822">MDVPDAGERAIGIRLARRDEAALQEAYERYAPVVLAYVRRYVGADEAEDVLQRTFFDVWRGAARYDPNQRFTGWLFTIAHHRAVDALRARKHAVVDVEAVRDLAGEDGRETADRFADAADVRWAVARLPEHERTVLEMAYFAELTQREIAARLDVPLGTVKARASRGTRRLGEMLRAEEEGER</sequence>
<gene>
    <name evidence="8" type="ORF">FE697_020600</name>
</gene>
<dbReference type="AlphaFoldDB" id="A0A5Q6RJH6"/>
<evidence type="ECO:0000256" key="3">
    <source>
        <dbReference type="ARBA" id="ARBA00023082"/>
    </source>
</evidence>
<dbReference type="GO" id="GO:0016987">
    <property type="term" value="F:sigma factor activity"/>
    <property type="evidence" value="ECO:0007669"/>
    <property type="project" value="UniProtKB-KW"/>
</dbReference>
<dbReference type="InterPro" id="IPR036388">
    <property type="entry name" value="WH-like_DNA-bd_sf"/>
</dbReference>
<proteinExistence type="inferred from homology"/>
<dbReference type="InterPro" id="IPR013324">
    <property type="entry name" value="RNA_pol_sigma_r3/r4-like"/>
</dbReference>
<name>A0A5Q6RJH6_9ACTN</name>
<keyword evidence="2" id="KW-0805">Transcription regulation</keyword>
<keyword evidence="5" id="KW-0804">Transcription</keyword>
<dbReference type="Gene3D" id="1.10.1740.10">
    <property type="match status" value="1"/>
</dbReference>